<evidence type="ECO:0000256" key="1">
    <source>
        <dbReference type="SAM" id="SignalP"/>
    </source>
</evidence>
<keyword evidence="1" id="KW-0732">Signal</keyword>
<reference evidence="2" key="1">
    <citation type="submission" date="2021-05" db="EMBL/GenBank/DDBJ databases">
        <authorList>
            <person name="Alioto T."/>
            <person name="Alioto T."/>
            <person name="Gomez Garrido J."/>
        </authorList>
    </citation>
    <scope>NUCLEOTIDE SEQUENCE</scope>
</reference>
<proteinExistence type="predicted"/>
<name>A0A8D8Z8M1_9HEMI</name>
<organism evidence="2">
    <name type="scientific">Cacopsylla melanoneura</name>
    <dbReference type="NCBI Taxonomy" id="428564"/>
    <lineage>
        <taxon>Eukaryota</taxon>
        <taxon>Metazoa</taxon>
        <taxon>Ecdysozoa</taxon>
        <taxon>Arthropoda</taxon>
        <taxon>Hexapoda</taxon>
        <taxon>Insecta</taxon>
        <taxon>Pterygota</taxon>
        <taxon>Neoptera</taxon>
        <taxon>Paraneoptera</taxon>
        <taxon>Hemiptera</taxon>
        <taxon>Sternorrhyncha</taxon>
        <taxon>Psylloidea</taxon>
        <taxon>Psyllidae</taxon>
        <taxon>Psyllinae</taxon>
        <taxon>Cacopsylla</taxon>
    </lineage>
</organism>
<feature type="signal peptide" evidence="1">
    <location>
        <begin position="1"/>
        <end position="18"/>
    </location>
</feature>
<protein>
    <submittedName>
        <fullName evidence="2">Uncharacterized protein</fullName>
    </submittedName>
</protein>
<evidence type="ECO:0000313" key="2">
    <source>
        <dbReference type="EMBL" id="CAG6742450.1"/>
    </source>
</evidence>
<dbReference type="EMBL" id="HBUF01435663">
    <property type="protein sequence ID" value="CAG6742450.1"/>
    <property type="molecule type" value="Transcribed_RNA"/>
</dbReference>
<sequence>MIYLLLFTISWFETLTKTRNYRFAWVFIFENCPPITFLTCFSPPPHPSPPPPPPLFLLSLTISLPQFLSPLSLTLSPFVPSSLFLSPSFIISMNLLHVVLVKSDFINV</sequence>
<accession>A0A8D8Z8M1</accession>
<feature type="chain" id="PRO_5034136012" evidence="1">
    <location>
        <begin position="19"/>
        <end position="108"/>
    </location>
</feature>
<dbReference type="AlphaFoldDB" id="A0A8D8Z8M1"/>